<comment type="function">
    <text evidence="10">Essential serine-protein kinase involved in the early stage of virion morphogenesis.</text>
</comment>
<evidence type="ECO:0000256" key="3">
    <source>
        <dbReference type="ARBA" id="ARBA00022553"/>
    </source>
</evidence>
<keyword evidence="2 13" id="KW-0723">Serine/threonine-protein kinase</keyword>
<dbReference type="Pfam" id="PF05445">
    <property type="entry name" value="Pox_ser-thr_kin"/>
    <property type="match status" value="1"/>
</dbReference>
<dbReference type="GO" id="GO:0106310">
    <property type="term" value="F:protein serine kinase activity"/>
    <property type="evidence" value="ECO:0007669"/>
    <property type="project" value="RHEA"/>
</dbReference>
<evidence type="ECO:0000256" key="10">
    <source>
        <dbReference type="ARBA" id="ARBA00034663"/>
    </source>
</evidence>
<dbReference type="GO" id="GO:0044165">
    <property type="term" value="C:host cell endoplasmic reticulum"/>
    <property type="evidence" value="ECO:0007669"/>
    <property type="project" value="UniProtKB-UniRule"/>
</dbReference>
<dbReference type="Proteomes" id="UP000249273">
    <property type="component" value="Segment"/>
</dbReference>
<dbReference type="GO" id="GO:0004674">
    <property type="term" value="F:protein serine/threonine kinase activity"/>
    <property type="evidence" value="ECO:0007669"/>
    <property type="project" value="UniProtKB-UniRule"/>
</dbReference>
<name>A0A2U9QHI1_9POXV</name>
<evidence type="ECO:0000313" key="14">
    <source>
        <dbReference type="EMBL" id="AWU47059.1"/>
    </source>
</evidence>
<evidence type="ECO:0000256" key="4">
    <source>
        <dbReference type="ARBA" id="ARBA00022679"/>
    </source>
</evidence>
<dbReference type="InterPro" id="IPR011009">
    <property type="entry name" value="Kinase-like_dom_sf"/>
</dbReference>
<keyword evidence="8" id="KW-0426">Late protein</keyword>
<dbReference type="GeneID" id="36841011"/>
<evidence type="ECO:0000256" key="1">
    <source>
        <dbReference type="ARBA" id="ARBA00004452"/>
    </source>
</evidence>
<dbReference type="InterPro" id="IPR008271">
    <property type="entry name" value="Ser/Thr_kinase_AS"/>
</dbReference>
<comment type="similarity">
    <text evidence="13">Belongs to the protein kinase superfamily. Ser/Thr protein kinase family.</text>
</comment>
<comment type="catalytic activity">
    <reaction evidence="11 13">
        <text>L-threonyl-[protein] + ATP = O-phospho-L-threonyl-[protein] + ADP + H(+)</text>
        <dbReference type="Rhea" id="RHEA:46608"/>
        <dbReference type="Rhea" id="RHEA-COMP:11060"/>
        <dbReference type="Rhea" id="RHEA-COMP:11605"/>
        <dbReference type="ChEBI" id="CHEBI:15378"/>
        <dbReference type="ChEBI" id="CHEBI:30013"/>
        <dbReference type="ChEBI" id="CHEBI:30616"/>
        <dbReference type="ChEBI" id="CHEBI:61977"/>
        <dbReference type="ChEBI" id="CHEBI:456216"/>
        <dbReference type="EC" id="2.7.11.1"/>
    </reaction>
</comment>
<keyword evidence="7 13" id="KW-0067">ATP-binding</keyword>
<evidence type="ECO:0000256" key="7">
    <source>
        <dbReference type="ARBA" id="ARBA00022840"/>
    </source>
</evidence>
<dbReference type="GO" id="GO:0044172">
    <property type="term" value="C:host cell endoplasmic reticulum-Golgi intermediate compartment"/>
    <property type="evidence" value="ECO:0007669"/>
    <property type="project" value="UniProtKB-SubCell"/>
</dbReference>
<keyword evidence="3" id="KW-0597">Phosphoprotein</keyword>
<keyword evidence="6 13" id="KW-0418">Kinase</keyword>
<evidence type="ECO:0000256" key="2">
    <source>
        <dbReference type="ARBA" id="ARBA00022527"/>
    </source>
</evidence>
<proteinExistence type="inferred from homology"/>
<dbReference type="SUPFAM" id="SSF56112">
    <property type="entry name" value="Protein kinase-like (PK-like)"/>
    <property type="match status" value="1"/>
</dbReference>
<dbReference type="EMBL" id="MH427217">
    <property type="protein sequence ID" value="AWU47059.1"/>
    <property type="molecule type" value="Genomic_DNA"/>
</dbReference>
<protein>
    <recommendedName>
        <fullName evidence="13">Serine/threonine-protein kinase</fullName>
        <ecNumber evidence="13">2.7.11.1</ecNumber>
    </recommendedName>
</protein>
<keyword evidence="5 13" id="KW-0547">Nucleotide-binding</keyword>
<keyword evidence="4 13" id="KW-0808">Transferase</keyword>
<keyword evidence="9 13" id="KW-1038">Host endoplasmic reticulum</keyword>
<evidence type="ECO:0000256" key="8">
    <source>
        <dbReference type="ARBA" id="ARBA00022921"/>
    </source>
</evidence>
<evidence type="ECO:0000256" key="9">
    <source>
        <dbReference type="ARBA" id="ARBA00023184"/>
    </source>
</evidence>
<gene>
    <name evidence="14" type="primary">SOPV-ELK-014</name>
</gene>
<evidence type="ECO:0000256" key="12">
    <source>
        <dbReference type="ARBA" id="ARBA00048679"/>
    </source>
</evidence>
<dbReference type="InterPro" id="IPR008790">
    <property type="entry name" value="Poxvirus_ser/thr_kinase"/>
</dbReference>
<organism evidence="14">
    <name type="scientific">Sea otter poxvirus</name>
    <dbReference type="NCBI Taxonomy" id="1416741"/>
    <lineage>
        <taxon>Viruses</taxon>
        <taxon>Varidnaviria</taxon>
        <taxon>Bamfordvirae</taxon>
        <taxon>Nucleocytoviricota</taxon>
        <taxon>Pokkesviricetes</taxon>
        <taxon>Chitovirales</taxon>
        <taxon>Poxviridae</taxon>
        <taxon>Chordopoxvirinae</taxon>
        <taxon>Mustelpoxvirus</taxon>
        <taxon>Mustelpoxvirus seaotterpox</taxon>
        <taxon>Sea otterpox virus</taxon>
    </lineage>
</organism>
<dbReference type="KEGG" id="vg:36841011"/>
<accession>A0A2U9QHI1</accession>
<dbReference type="GO" id="GO:0005524">
    <property type="term" value="F:ATP binding"/>
    <property type="evidence" value="ECO:0007669"/>
    <property type="project" value="UniProtKB-UniRule"/>
</dbReference>
<evidence type="ECO:0000313" key="15">
    <source>
        <dbReference type="Proteomes" id="UP000249273"/>
    </source>
</evidence>
<evidence type="ECO:0000256" key="6">
    <source>
        <dbReference type="ARBA" id="ARBA00022777"/>
    </source>
</evidence>
<dbReference type="OrthoDB" id="2750at10239"/>
<reference evidence="14" key="1">
    <citation type="submission" date="2018-05" db="EMBL/GenBank/DDBJ databases">
        <title>Complete Genome Sequence of a Novel Sea Otter Poxvirus.</title>
        <authorList>
            <person name="Jacob J.M."/>
            <person name="Subramaniam K."/>
            <person name="Tu S.-L."/>
            <person name="Nielsen O."/>
            <person name="Tuomi P.A."/>
            <person name="Upton C."/>
            <person name="Waltzek T.B."/>
        </authorList>
    </citation>
    <scope>NUCLEOTIDE SEQUENCE [LARGE SCALE GENOMIC DNA]</scope>
    <source>
        <strain evidence="14">ELK</strain>
    </source>
</reference>
<evidence type="ECO:0000256" key="5">
    <source>
        <dbReference type="ARBA" id="ARBA00022741"/>
    </source>
</evidence>
<dbReference type="EC" id="2.7.11.1" evidence="13"/>
<comment type="catalytic activity">
    <reaction evidence="12 13">
        <text>L-seryl-[protein] + ATP = O-phospho-L-seryl-[protein] + ADP + H(+)</text>
        <dbReference type="Rhea" id="RHEA:17989"/>
        <dbReference type="Rhea" id="RHEA-COMP:9863"/>
        <dbReference type="Rhea" id="RHEA-COMP:11604"/>
        <dbReference type="ChEBI" id="CHEBI:15378"/>
        <dbReference type="ChEBI" id="CHEBI:29999"/>
        <dbReference type="ChEBI" id="CHEBI:30616"/>
        <dbReference type="ChEBI" id="CHEBI:83421"/>
        <dbReference type="ChEBI" id="CHEBI:456216"/>
        <dbReference type="EC" id="2.7.11.1"/>
    </reaction>
</comment>
<evidence type="ECO:0000256" key="11">
    <source>
        <dbReference type="ARBA" id="ARBA00047899"/>
    </source>
</evidence>
<comment type="subcellular location">
    <subcellularLocation>
        <location evidence="1 13">Host endoplasmic reticulum-Golgi intermediate compartment</location>
    </subcellularLocation>
</comment>
<dbReference type="PROSITE" id="PS00108">
    <property type="entry name" value="PROTEIN_KINASE_ST"/>
    <property type="match status" value="1"/>
</dbReference>
<sequence>MNSDTDLDSTTWIRDSYSRDTTVLGDDIYLNYIISQVDVNQSWAPPIRLVRYFRNFSKDSLYRIAEGDYVNPSYFQIKDTRFLALNDGLYHVATGGYGIVFRLDEYIVKFVFVTKNDIIPTEYASEYTIPRFLYNNLKGDEKAFVVCALSMGLNYQIRFLHSLYRRVLNMLLLLFKVMDGKEPTLDFSPKKFLQQFNEKKNDIKFVKLISHFYTTIVQSNINLINHFGHLVHFFEHEKRACFEYDKGNIIVFPLARCSADQITKDNVSDFGFKSIILYVKFLFLQVSLFYIKVYELPGCDNFIHADLKPDNILIFDAKKDIRIFVGKKTYFFNEPITCAINDFDFSQVCQIKNKKIKGSIKEPQNWFYDFHFFVHTLLRAYPDIYTDKVFSSALEEFIMCCTKTTCEKYRLKIPITHSISFLKKFISRDIFSDWINGYN</sequence>
<keyword evidence="15" id="KW-1185">Reference proteome</keyword>
<dbReference type="RefSeq" id="YP_009480552.1">
    <property type="nucleotide sequence ID" value="NC_037656.1"/>
</dbReference>
<dbReference type="PIRSF" id="PIRSF015695">
    <property type="entry name" value="STPK_F10L"/>
    <property type="match status" value="1"/>
</dbReference>
<evidence type="ECO:0000256" key="13">
    <source>
        <dbReference type="PIRNR" id="PIRNR015695"/>
    </source>
</evidence>